<dbReference type="Pfam" id="PF08484">
    <property type="entry name" value="Methyltransf_14"/>
    <property type="match status" value="1"/>
</dbReference>
<dbReference type="EMBL" id="MN739253">
    <property type="protein sequence ID" value="QHS95474.1"/>
    <property type="molecule type" value="Genomic_DNA"/>
</dbReference>
<dbReference type="InterPro" id="IPR036291">
    <property type="entry name" value="NAD(P)-bd_dom_sf"/>
</dbReference>
<dbReference type="FunFam" id="3.40.50.720:FF:000304">
    <property type="entry name" value="UDP-glucose 4,6-dehydratase"/>
    <property type="match status" value="1"/>
</dbReference>
<dbReference type="Gene3D" id="3.40.50.150">
    <property type="entry name" value="Vaccinia Virus protein VP39"/>
    <property type="match status" value="1"/>
</dbReference>
<organism evidence="7">
    <name type="scientific">viral metagenome</name>
    <dbReference type="NCBI Taxonomy" id="1070528"/>
    <lineage>
        <taxon>unclassified sequences</taxon>
        <taxon>metagenomes</taxon>
        <taxon>organismal metagenomes</taxon>
    </lineage>
</organism>
<dbReference type="AlphaFoldDB" id="A0A6C0BV76"/>
<dbReference type="GO" id="GO:0008460">
    <property type="term" value="F:dTDP-glucose 4,6-dehydratase activity"/>
    <property type="evidence" value="ECO:0007669"/>
    <property type="project" value="InterPro"/>
</dbReference>
<evidence type="ECO:0000256" key="3">
    <source>
        <dbReference type="ARBA" id="ARBA00023239"/>
    </source>
</evidence>
<dbReference type="PANTHER" id="PTHR43000">
    <property type="entry name" value="DTDP-D-GLUCOSE 4,6-DEHYDRATASE-RELATED"/>
    <property type="match status" value="1"/>
</dbReference>
<reference evidence="7" key="1">
    <citation type="journal article" date="2020" name="Nature">
        <title>Giant virus diversity and host interactions through global metagenomics.</title>
        <authorList>
            <person name="Schulz F."/>
            <person name="Roux S."/>
            <person name="Paez-Espino D."/>
            <person name="Jungbluth S."/>
            <person name="Walsh D.A."/>
            <person name="Denef V.J."/>
            <person name="McMahon K.D."/>
            <person name="Konstantinidis K.T."/>
            <person name="Eloe-Fadrosh E.A."/>
            <person name="Kyrpides N.C."/>
            <person name="Woyke T."/>
        </authorList>
    </citation>
    <scope>NUCLEOTIDE SEQUENCE</scope>
    <source>
        <strain evidence="7">GVMAG-M-3300018868-6</strain>
    </source>
</reference>
<dbReference type="InterPro" id="IPR029063">
    <property type="entry name" value="SAM-dependent_MTases_sf"/>
</dbReference>
<evidence type="ECO:0000259" key="5">
    <source>
        <dbReference type="Pfam" id="PF08484"/>
    </source>
</evidence>
<dbReference type="Pfam" id="PF13489">
    <property type="entry name" value="Methyltransf_23"/>
    <property type="match status" value="1"/>
</dbReference>
<feature type="domain" description="Methyltransferase putative zinc binding" evidence="4">
    <location>
        <begin position="330"/>
        <end position="389"/>
    </location>
</feature>
<proteinExistence type="predicted"/>
<dbReference type="SUPFAM" id="SSF51735">
    <property type="entry name" value="NAD(P)-binding Rossmann-fold domains"/>
    <property type="match status" value="1"/>
</dbReference>
<accession>A0A6C0BV76</accession>
<dbReference type="InterPro" id="IPR038576">
    <property type="entry name" value="Methyltransf_Zn-bd_dom_put_sf"/>
</dbReference>
<dbReference type="InterPro" id="IPR005888">
    <property type="entry name" value="dTDP_Gluc_deHydtase"/>
</dbReference>
<feature type="domain" description="C-methyltransferase" evidence="5">
    <location>
        <begin position="567"/>
        <end position="727"/>
    </location>
</feature>
<dbReference type="Gene3D" id="3.40.50.720">
    <property type="entry name" value="NAD(P)-binding Rossmann-like Domain"/>
    <property type="match status" value="2"/>
</dbReference>
<dbReference type="CDD" id="cd05246">
    <property type="entry name" value="dTDP_GD_SDR_e"/>
    <property type="match status" value="1"/>
</dbReference>
<dbReference type="CDD" id="cd02440">
    <property type="entry name" value="AdoMet_MTases"/>
    <property type="match status" value="1"/>
</dbReference>
<dbReference type="Gene3D" id="3.90.25.10">
    <property type="entry name" value="UDP-galactose 4-epimerase, domain 1"/>
    <property type="match status" value="1"/>
</dbReference>
<evidence type="ECO:0000256" key="1">
    <source>
        <dbReference type="ARBA" id="ARBA00001911"/>
    </source>
</evidence>
<sequence>MNILITGGCGFIGSNYINHAFKYLNNIKLINIDTLNYCASEYNIEHQIRVNNKNYKFIKGNINDIDLIKYILTEEKITHVIHFAAQSHVDNSFDNSLMYTEDNVRGTHCLLEAVRTTNKDILFLHFSTDEVYGESLHTDTLCDAKRETSLLSPTNPYAASKAAAEMYVNAYQHSYGLKTIITRCNNVYGPNQYPEKLIPKFIKLLKENKKCTIHGDGSSLRSFIHVNDVCSAVDLILQKGVIGEIYNIGSDEENEISVIDVTKTLISLVKPKCSDVAELIEHVKDRPFNDKRYFINCDRLKELGWKQTISFKDGLHTLIFNNFWRKRNKCRLCNNDGLKEAISLNDTPPANSFASSFEEESSYIPLSVGVCSNCSHVQLMEVVKPSILYDNYVYVSSTSQTMINHLETNLSQFLKFNNVSTKDNILEIGSNDGTCIKYLLKNGFNNVIGIDPAQNIKRSHDIPIICDYFGSNKYEYFKNKYGNFKLIFGFHCCAHIEPIEDVFSTIFKLLCDDGIFIMEVGYFYDVFKNNTFDTIYHEHIDYYTVTSMNNYCKSHNLHLVDAKQTNIQGGSIQFFITKSTNATQTKNVELLISQEQQLNMFSDTVLTNWFDNIKSIGCELTYILKLIKTQNKKIAGYGASAKSTTFCHQFNLNSSVIDYIIDDNPYKINKFTPGFKIPIKSINALNTEPVDFIIILSWNFKNELITNINKYIEHNKCSPVKIIVPFPNVLII</sequence>
<dbReference type="GO" id="GO:0009225">
    <property type="term" value="P:nucleotide-sugar metabolic process"/>
    <property type="evidence" value="ECO:0007669"/>
    <property type="project" value="InterPro"/>
</dbReference>
<dbReference type="Pfam" id="PF08421">
    <property type="entry name" value="Methyltransf_13"/>
    <property type="match status" value="1"/>
</dbReference>
<comment type="cofactor">
    <cofactor evidence="1">
        <name>NAD(+)</name>
        <dbReference type="ChEBI" id="CHEBI:57540"/>
    </cofactor>
</comment>
<dbReference type="InterPro" id="IPR016040">
    <property type="entry name" value="NAD(P)-bd_dom"/>
</dbReference>
<keyword evidence="2" id="KW-0520">NAD</keyword>
<dbReference type="InterPro" id="IPR013630">
    <property type="entry name" value="Methyltransf_Zn-bd_dom_put"/>
</dbReference>
<evidence type="ECO:0000259" key="6">
    <source>
        <dbReference type="Pfam" id="PF16363"/>
    </source>
</evidence>
<evidence type="ECO:0000313" key="7">
    <source>
        <dbReference type="EMBL" id="QHS95474.1"/>
    </source>
</evidence>
<dbReference type="InterPro" id="IPR013691">
    <property type="entry name" value="MeTrfase_14"/>
</dbReference>
<feature type="domain" description="NAD(P)-binding" evidence="6">
    <location>
        <begin position="4"/>
        <end position="316"/>
    </location>
</feature>
<keyword evidence="3" id="KW-0456">Lyase</keyword>
<name>A0A6C0BV76_9ZZZZ</name>
<evidence type="ECO:0000259" key="4">
    <source>
        <dbReference type="Pfam" id="PF08421"/>
    </source>
</evidence>
<dbReference type="Pfam" id="PF16363">
    <property type="entry name" value="GDP_Man_Dehyd"/>
    <property type="match status" value="1"/>
</dbReference>
<evidence type="ECO:0008006" key="8">
    <source>
        <dbReference type="Google" id="ProtNLM"/>
    </source>
</evidence>
<dbReference type="SUPFAM" id="SSF53335">
    <property type="entry name" value="S-adenosyl-L-methionine-dependent methyltransferases"/>
    <property type="match status" value="1"/>
</dbReference>
<evidence type="ECO:0000256" key="2">
    <source>
        <dbReference type="ARBA" id="ARBA00023027"/>
    </source>
</evidence>
<dbReference type="Gene3D" id="6.20.50.110">
    <property type="entry name" value="Methyltransferase, zinc-binding domain"/>
    <property type="match status" value="1"/>
</dbReference>
<protein>
    <recommendedName>
        <fullName evidence="8">NAD(P)-binding domain-containing protein</fullName>
    </recommendedName>
</protein>